<dbReference type="InterPro" id="IPR009081">
    <property type="entry name" value="PP-bd_ACP"/>
</dbReference>
<evidence type="ECO:0000256" key="1">
    <source>
        <dbReference type="SAM" id="MobiDB-lite"/>
    </source>
</evidence>
<sequence>MTRTCRQLSQELIGVHDSFFDLGGNSLRLLSVRTALREHENGGEIGLVDLFRHPTVTVLADLLDRPAGALRENPRPSADPLHQGRTRRERLAAPRNTSSQKGSP</sequence>
<feature type="region of interest" description="Disordered" evidence="1">
    <location>
        <begin position="67"/>
        <end position="104"/>
    </location>
</feature>
<evidence type="ECO:0000259" key="2">
    <source>
        <dbReference type="PROSITE" id="PS50075"/>
    </source>
</evidence>
<organism evidence="3">
    <name type="scientific">Streptomyces sp. SID12501</name>
    <dbReference type="NCBI Taxonomy" id="2706042"/>
    <lineage>
        <taxon>Bacteria</taxon>
        <taxon>Bacillati</taxon>
        <taxon>Actinomycetota</taxon>
        <taxon>Actinomycetes</taxon>
        <taxon>Kitasatosporales</taxon>
        <taxon>Streptomycetaceae</taxon>
        <taxon>Streptomyces</taxon>
    </lineage>
</organism>
<proteinExistence type="predicted"/>
<reference evidence="3" key="1">
    <citation type="submission" date="2020-01" db="EMBL/GenBank/DDBJ databases">
        <title>Insect and environment-associated Actinomycetes.</title>
        <authorList>
            <person name="Currrie C."/>
            <person name="Chevrette M."/>
            <person name="Carlson C."/>
            <person name="Stubbendieck R."/>
            <person name="Wendt-Pienkowski E."/>
        </authorList>
    </citation>
    <scope>NUCLEOTIDE SEQUENCE</scope>
    <source>
        <strain evidence="3">SID12501</strain>
    </source>
</reference>
<gene>
    <name evidence="3" type="ORF">G3I71_39450</name>
</gene>
<dbReference type="EMBL" id="JAAGLU010000047">
    <property type="protein sequence ID" value="NEC91736.1"/>
    <property type="molecule type" value="Genomic_DNA"/>
</dbReference>
<dbReference type="RefSeq" id="WP_164322744.1">
    <property type="nucleotide sequence ID" value="NZ_JAAGLU010000047.1"/>
</dbReference>
<name>A0A6B3C5P5_9ACTN</name>
<dbReference type="PROSITE" id="PS50075">
    <property type="entry name" value="CARRIER"/>
    <property type="match status" value="1"/>
</dbReference>
<dbReference type="InterPro" id="IPR036736">
    <property type="entry name" value="ACP-like_sf"/>
</dbReference>
<dbReference type="AlphaFoldDB" id="A0A6B3C5P5"/>
<accession>A0A6B3C5P5</accession>
<protein>
    <submittedName>
        <fullName evidence="3">Acyl carrier protein</fullName>
    </submittedName>
</protein>
<comment type="caution">
    <text evidence="3">The sequence shown here is derived from an EMBL/GenBank/DDBJ whole genome shotgun (WGS) entry which is preliminary data.</text>
</comment>
<feature type="compositionally biased region" description="Polar residues" evidence="1">
    <location>
        <begin position="95"/>
        <end position="104"/>
    </location>
</feature>
<dbReference type="Pfam" id="PF00550">
    <property type="entry name" value="PP-binding"/>
    <property type="match status" value="1"/>
</dbReference>
<dbReference type="Gene3D" id="1.10.1200.10">
    <property type="entry name" value="ACP-like"/>
    <property type="match status" value="1"/>
</dbReference>
<dbReference type="SUPFAM" id="SSF47336">
    <property type="entry name" value="ACP-like"/>
    <property type="match status" value="1"/>
</dbReference>
<feature type="domain" description="Carrier" evidence="2">
    <location>
        <begin position="1"/>
        <end position="67"/>
    </location>
</feature>
<evidence type="ECO:0000313" key="3">
    <source>
        <dbReference type="EMBL" id="NEC91736.1"/>
    </source>
</evidence>